<evidence type="ECO:0000313" key="9">
    <source>
        <dbReference type="Proteomes" id="UP001596500"/>
    </source>
</evidence>
<dbReference type="CDD" id="cd00619">
    <property type="entry name" value="Terminator_NusB"/>
    <property type="match status" value="1"/>
</dbReference>
<keyword evidence="3 6" id="KW-0694">RNA-binding</keyword>
<organism evidence="8 9">
    <name type="scientific">Laceyella putida</name>
    <dbReference type="NCBI Taxonomy" id="110101"/>
    <lineage>
        <taxon>Bacteria</taxon>
        <taxon>Bacillati</taxon>
        <taxon>Bacillota</taxon>
        <taxon>Bacilli</taxon>
        <taxon>Bacillales</taxon>
        <taxon>Thermoactinomycetaceae</taxon>
        <taxon>Laceyella</taxon>
    </lineage>
</organism>
<keyword evidence="4 6" id="KW-0805">Transcription regulation</keyword>
<dbReference type="InterPro" id="IPR006027">
    <property type="entry name" value="NusB_RsmB_TIM44"/>
</dbReference>
<protein>
    <recommendedName>
        <fullName evidence="6">Transcription antitermination protein NusB</fullName>
    </recommendedName>
    <alternativeName>
        <fullName evidence="6">Antitermination factor NusB</fullName>
    </alternativeName>
</protein>
<feature type="domain" description="NusB/RsmB/TIM44" evidence="7">
    <location>
        <begin position="5"/>
        <end position="127"/>
    </location>
</feature>
<dbReference type="NCBIfam" id="TIGR01951">
    <property type="entry name" value="nusB"/>
    <property type="match status" value="1"/>
</dbReference>
<gene>
    <name evidence="6 8" type="primary">nusB</name>
    <name evidence="8" type="ORF">ACFQNG_07325</name>
</gene>
<evidence type="ECO:0000256" key="1">
    <source>
        <dbReference type="ARBA" id="ARBA00005952"/>
    </source>
</evidence>
<dbReference type="EMBL" id="JBHTBW010000019">
    <property type="protein sequence ID" value="MFC7440963.1"/>
    <property type="molecule type" value="Genomic_DNA"/>
</dbReference>
<dbReference type="Gene3D" id="1.10.940.10">
    <property type="entry name" value="NusB-like"/>
    <property type="match status" value="1"/>
</dbReference>
<keyword evidence="2 6" id="KW-0889">Transcription antitermination</keyword>
<name>A0ABW2RJ80_9BACL</name>
<reference evidence="9" key="1">
    <citation type="journal article" date="2019" name="Int. J. Syst. Evol. Microbiol.">
        <title>The Global Catalogue of Microorganisms (GCM) 10K type strain sequencing project: providing services to taxonomists for standard genome sequencing and annotation.</title>
        <authorList>
            <consortium name="The Broad Institute Genomics Platform"/>
            <consortium name="The Broad Institute Genome Sequencing Center for Infectious Disease"/>
            <person name="Wu L."/>
            <person name="Ma J."/>
        </authorList>
    </citation>
    <scope>NUCLEOTIDE SEQUENCE [LARGE SCALE GENOMIC DNA]</scope>
    <source>
        <strain evidence="9">CGMCC 1.12942</strain>
    </source>
</reference>
<sequence>MSRRTARERVIQALYECDFHPDEETNVIQARGEKLAQEDRSFYLRLAQGVREHQATIDSMIESHLKEGWSLARISSVDRAVLRLAVYELMYETDIPHAAVLNEAVDLAKAFSGVESGRFVNGVLGRLVAGLKPPQPMGEQEIET</sequence>
<evidence type="ECO:0000256" key="5">
    <source>
        <dbReference type="ARBA" id="ARBA00023163"/>
    </source>
</evidence>
<comment type="caution">
    <text evidence="8">The sequence shown here is derived from an EMBL/GenBank/DDBJ whole genome shotgun (WGS) entry which is preliminary data.</text>
</comment>
<evidence type="ECO:0000256" key="3">
    <source>
        <dbReference type="ARBA" id="ARBA00022884"/>
    </source>
</evidence>
<evidence type="ECO:0000256" key="6">
    <source>
        <dbReference type="HAMAP-Rule" id="MF_00073"/>
    </source>
</evidence>
<comment type="similarity">
    <text evidence="1 6">Belongs to the NusB family.</text>
</comment>
<dbReference type="RefSeq" id="WP_379864243.1">
    <property type="nucleotide sequence ID" value="NZ_JBHTBW010000019.1"/>
</dbReference>
<evidence type="ECO:0000256" key="2">
    <source>
        <dbReference type="ARBA" id="ARBA00022814"/>
    </source>
</evidence>
<proteinExistence type="inferred from homology"/>
<dbReference type="SUPFAM" id="SSF48013">
    <property type="entry name" value="NusB-like"/>
    <property type="match status" value="1"/>
</dbReference>
<evidence type="ECO:0000313" key="8">
    <source>
        <dbReference type="EMBL" id="MFC7440963.1"/>
    </source>
</evidence>
<evidence type="ECO:0000259" key="7">
    <source>
        <dbReference type="Pfam" id="PF01029"/>
    </source>
</evidence>
<dbReference type="HAMAP" id="MF_00073">
    <property type="entry name" value="NusB"/>
    <property type="match status" value="1"/>
</dbReference>
<dbReference type="PANTHER" id="PTHR11078">
    <property type="entry name" value="N UTILIZATION SUBSTANCE PROTEIN B-RELATED"/>
    <property type="match status" value="1"/>
</dbReference>
<keyword evidence="9" id="KW-1185">Reference proteome</keyword>
<dbReference type="Pfam" id="PF01029">
    <property type="entry name" value="NusB"/>
    <property type="match status" value="1"/>
</dbReference>
<keyword evidence="5 6" id="KW-0804">Transcription</keyword>
<dbReference type="InterPro" id="IPR011605">
    <property type="entry name" value="NusB_fam"/>
</dbReference>
<dbReference type="PANTHER" id="PTHR11078:SF3">
    <property type="entry name" value="ANTITERMINATION NUSB DOMAIN-CONTAINING PROTEIN"/>
    <property type="match status" value="1"/>
</dbReference>
<comment type="function">
    <text evidence="6">Involved in transcription antitermination. Required for transcription of ribosomal RNA (rRNA) genes. Binds specifically to the boxA antiterminator sequence of the ribosomal RNA (rrn) operons.</text>
</comment>
<evidence type="ECO:0000256" key="4">
    <source>
        <dbReference type="ARBA" id="ARBA00023015"/>
    </source>
</evidence>
<dbReference type="Proteomes" id="UP001596500">
    <property type="component" value="Unassembled WGS sequence"/>
</dbReference>
<dbReference type="InterPro" id="IPR035926">
    <property type="entry name" value="NusB-like_sf"/>
</dbReference>
<accession>A0ABW2RJ80</accession>